<feature type="compositionally biased region" description="Basic and acidic residues" evidence="1">
    <location>
        <begin position="233"/>
        <end position="245"/>
    </location>
</feature>
<evidence type="ECO:0000313" key="3">
    <source>
        <dbReference type="Proteomes" id="UP000298493"/>
    </source>
</evidence>
<feature type="compositionally biased region" description="Basic and acidic residues" evidence="1">
    <location>
        <begin position="398"/>
        <end position="419"/>
    </location>
</feature>
<feature type="compositionally biased region" description="Basic and acidic residues" evidence="1">
    <location>
        <begin position="472"/>
        <end position="481"/>
    </location>
</feature>
<sequence>MASTSSSSHTNKEMEEERPNPSTFLKRVLRNAVRIHELAHKVDASMSAPNTDLFPEFLKCAVLNLESVGLVFDTVMASVSVEEVVRLEPLRTANETALVGVRAVGDADKKARAAAVRAEKKTAKQDNLDADLLQTPQTLATATPSTYPPGTRLTKAGIPRKKSGPKPGSHRTPKEEKPKPTVAEIEQQKARGVGQPEALALLAEYFASSPVRQLSSVKRKASEEEKEVASPVVDDKKKSKAEMRAIKRMKKSRLSKGTPVEEEDQPTPSAPAPPPFKEEPAEPHTSPAKKQKKSKEERKEKRQKRKSDISMKDATPIPSPTSTPPPPPTSKSEKGRFADKFHPYKKPEKHIKRNPSKDDPPLAVTDMVSGGQRTNEPHETEDITAEVNEKMRRHHIRLEKEARAKELGINPSEKHKRESLGTTGPSPKQSRESIQNGTSSTKKRKTKKGSEERDDGKVNGIIGGIERKRKSTSPDRERNGGEEVVVEMNGTRAEEKKRRKDAKKVRRLERVDGMGDVVMGVPTRNANAEFVRKENSRPCQHRALTKLALAAALAISGLPLTLLPAPGAALGKLLPITVEVPMPEPAVTVRCAAVRGPTIPFCPALNVE</sequence>
<feature type="region of interest" description="Disordered" evidence="1">
    <location>
        <begin position="208"/>
        <end position="502"/>
    </location>
</feature>
<feature type="compositionally biased region" description="Basic residues" evidence="1">
    <location>
        <begin position="158"/>
        <end position="171"/>
    </location>
</feature>
<accession>A0A4Z1NRE7</accession>
<reference evidence="2 3" key="1">
    <citation type="submission" date="2019-04" db="EMBL/GenBank/DDBJ databases">
        <title>High contiguity whole genome sequence and gene annotation resource for two Venturia nashicola isolates.</title>
        <authorList>
            <person name="Prokchorchik M."/>
            <person name="Won K."/>
            <person name="Lee Y."/>
            <person name="Choi E.D."/>
            <person name="Segonzac C."/>
            <person name="Sohn K.H."/>
        </authorList>
    </citation>
    <scope>NUCLEOTIDE SEQUENCE [LARGE SCALE GENOMIC DNA]</scope>
    <source>
        <strain evidence="2 3">PRI2</strain>
    </source>
</reference>
<proteinExistence type="predicted"/>
<keyword evidence="3" id="KW-1185">Reference proteome</keyword>
<name>A0A4Z1NRE7_9PEZI</name>
<dbReference type="Proteomes" id="UP000298493">
    <property type="component" value="Unassembled WGS sequence"/>
</dbReference>
<organism evidence="2 3">
    <name type="scientific">Venturia nashicola</name>
    <dbReference type="NCBI Taxonomy" id="86259"/>
    <lineage>
        <taxon>Eukaryota</taxon>
        <taxon>Fungi</taxon>
        <taxon>Dikarya</taxon>
        <taxon>Ascomycota</taxon>
        <taxon>Pezizomycotina</taxon>
        <taxon>Dothideomycetes</taxon>
        <taxon>Pleosporomycetidae</taxon>
        <taxon>Venturiales</taxon>
        <taxon>Venturiaceae</taxon>
        <taxon>Venturia</taxon>
    </lineage>
</organism>
<feature type="compositionally biased region" description="Basic and acidic residues" evidence="1">
    <location>
        <begin position="294"/>
        <end position="311"/>
    </location>
</feature>
<evidence type="ECO:0000256" key="1">
    <source>
        <dbReference type="SAM" id="MobiDB-lite"/>
    </source>
</evidence>
<comment type="caution">
    <text evidence="2">The sequence shown here is derived from an EMBL/GenBank/DDBJ whole genome shotgun (WGS) entry which is preliminary data.</text>
</comment>
<dbReference type="EMBL" id="SNSC02000014">
    <property type="protein sequence ID" value="TID18261.1"/>
    <property type="molecule type" value="Genomic_DNA"/>
</dbReference>
<protein>
    <submittedName>
        <fullName evidence="2">Uncharacterized protein</fullName>
    </submittedName>
</protein>
<gene>
    <name evidence="2" type="ORF">E6O75_ATG06337</name>
</gene>
<feature type="compositionally biased region" description="Polar residues" evidence="1">
    <location>
        <begin position="420"/>
        <end position="436"/>
    </location>
</feature>
<feature type="compositionally biased region" description="Pro residues" evidence="1">
    <location>
        <begin position="317"/>
        <end position="329"/>
    </location>
</feature>
<dbReference type="AlphaFoldDB" id="A0A4Z1NRE7"/>
<evidence type="ECO:0000313" key="2">
    <source>
        <dbReference type="EMBL" id="TID18261.1"/>
    </source>
</evidence>
<feature type="region of interest" description="Disordered" evidence="1">
    <location>
        <begin position="136"/>
        <end position="181"/>
    </location>
</feature>
<feature type="compositionally biased region" description="Basic and acidic residues" evidence="1">
    <location>
        <begin position="331"/>
        <end position="346"/>
    </location>
</feature>
<feature type="compositionally biased region" description="Basic and acidic residues" evidence="1">
    <location>
        <begin position="10"/>
        <end position="19"/>
    </location>
</feature>
<feature type="region of interest" description="Disordered" evidence="1">
    <location>
        <begin position="1"/>
        <end position="23"/>
    </location>
</feature>
<feature type="compositionally biased region" description="Basic and acidic residues" evidence="1">
    <location>
        <begin position="448"/>
        <end position="457"/>
    </location>
</feature>